<protein>
    <recommendedName>
        <fullName evidence="4">Zonadhesin</fullName>
    </recommendedName>
</protein>
<keyword evidence="1" id="KW-0732">Signal</keyword>
<feature type="signal peptide" evidence="1">
    <location>
        <begin position="1"/>
        <end position="18"/>
    </location>
</feature>
<accession>A0AAV2R0G1</accession>
<organism evidence="2 3">
    <name type="scientific">Meganyctiphanes norvegica</name>
    <name type="common">Northern krill</name>
    <name type="synonym">Thysanopoda norvegica</name>
    <dbReference type="NCBI Taxonomy" id="48144"/>
    <lineage>
        <taxon>Eukaryota</taxon>
        <taxon>Metazoa</taxon>
        <taxon>Ecdysozoa</taxon>
        <taxon>Arthropoda</taxon>
        <taxon>Crustacea</taxon>
        <taxon>Multicrustacea</taxon>
        <taxon>Malacostraca</taxon>
        <taxon>Eumalacostraca</taxon>
        <taxon>Eucarida</taxon>
        <taxon>Euphausiacea</taxon>
        <taxon>Euphausiidae</taxon>
        <taxon>Meganyctiphanes</taxon>
    </lineage>
</organism>
<feature type="chain" id="PRO_5043988088" description="Zonadhesin" evidence="1">
    <location>
        <begin position="19"/>
        <end position="399"/>
    </location>
</feature>
<name>A0AAV2R0G1_MEGNR</name>
<dbReference type="AlphaFoldDB" id="A0AAV2R0G1"/>
<sequence length="399" mass="44551">MQAVLVLLLAACLSPATAQLDFISNLIGGSYLPPDKVPQGGEQCTNQISTTTIQDVATTRVEQPVTIDQTSTAVVQAIVSATQLVTTTLEQIESRQVEIPVTQSYEQTDRVFVTRVVERPVVPEPEVVSVIETHFVSTTVINDNVVTSVTNVVRPELVTSTQYETSVTTGYATETRQKKVEETTVVTPSPVKQTSTVELNVVRTQTVQLPTVTSIVSSQEVERQQTTVYITPALEYYTRFVQETQVNTQVEEVTRTDLAYATEIETETEVVKVTDNRIDYVTETKTINQNIVRTESVVIDRVVTDTQVTTEYAVSTRIVEQLDQRFVTNTNYDKMTNYVTITGYPETREEIVTRLRDEIQLVTEVIDNVIVNTVNEVVTLPCVTKTGYSYKEPKNPLTF</sequence>
<gene>
    <name evidence="2" type="ORF">MNOR_LOCUS19002</name>
</gene>
<evidence type="ECO:0008006" key="4">
    <source>
        <dbReference type="Google" id="ProtNLM"/>
    </source>
</evidence>
<evidence type="ECO:0000313" key="3">
    <source>
        <dbReference type="Proteomes" id="UP001497623"/>
    </source>
</evidence>
<comment type="caution">
    <text evidence="2">The sequence shown here is derived from an EMBL/GenBank/DDBJ whole genome shotgun (WGS) entry which is preliminary data.</text>
</comment>
<reference evidence="2 3" key="1">
    <citation type="submission" date="2024-05" db="EMBL/GenBank/DDBJ databases">
        <authorList>
            <person name="Wallberg A."/>
        </authorList>
    </citation>
    <scope>NUCLEOTIDE SEQUENCE [LARGE SCALE GENOMIC DNA]</scope>
</reference>
<keyword evidence="3" id="KW-1185">Reference proteome</keyword>
<evidence type="ECO:0000313" key="2">
    <source>
        <dbReference type="EMBL" id="CAL4108914.1"/>
    </source>
</evidence>
<dbReference type="EMBL" id="CAXKWB010013877">
    <property type="protein sequence ID" value="CAL4108914.1"/>
    <property type="molecule type" value="Genomic_DNA"/>
</dbReference>
<evidence type="ECO:0000256" key="1">
    <source>
        <dbReference type="SAM" id="SignalP"/>
    </source>
</evidence>
<proteinExistence type="predicted"/>
<dbReference type="Proteomes" id="UP001497623">
    <property type="component" value="Unassembled WGS sequence"/>
</dbReference>